<dbReference type="EMBL" id="RBVV01000070">
    <property type="protein sequence ID" value="RNJ55744.1"/>
    <property type="molecule type" value="Genomic_DNA"/>
</dbReference>
<protein>
    <submittedName>
        <fullName evidence="1">Uncharacterized protein</fullName>
    </submittedName>
</protein>
<dbReference type="RefSeq" id="XP_028493902.1">
    <property type="nucleotide sequence ID" value="XM_028642266.1"/>
</dbReference>
<gene>
    <name evidence="1" type="ORF">D7B24_008172</name>
</gene>
<organism evidence="1 2">
    <name type="scientific">Verticillium nonalfalfae</name>
    <dbReference type="NCBI Taxonomy" id="1051616"/>
    <lineage>
        <taxon>Eukaryota</taxon>
        <taxon>Fungi</taxon>
        <taxon>Dikarya</taxon>
        <taxon>Ascomycota</taxon>
        <taxon>Pezizomycotina</taxon>
        <taxon>Sordariomycetes</taxon>
        <taxon>Hypocreomycetidae</taxon>
        <taxon>Glomerellales</taxon>
        <taxon>Plectosphaerellaceae</taxon>
        <taxon>Verticillium</taxon>
    </lineage>
</organism>
<accession>A0A3M9Y618</accession>
<reference evidence="1 2" key="1">
    <citation type="submission" date="2018-10" db="EMBL/GenBank/DDBJ databases">
        <title>Genome sequence of Verticillium nonalfalfae VnAa140.</title>
        <authorList>
            <person name="Stajich J.E."/>
            <person name="Kasson M.T."/>
        </authorList>
    </citation>
    <scope>NUCLEOTIDE SEQUENCE [LARGE SCALE GENOMIC DNA]</scope>
    <source>
        <strain evidence="1 2">VnAa140</strain>
    </source>
</reference>
<sequence>MKVNRGRIIEMPLDMCPLCGGTSHSNNCFGALAVLWVLRVPSAHHSFQHPVGRSAIATLRDVFELNNHALNPLVVLSGVYHESRVAQLWAAHCLVMSDNIQWINACGLKVSVPPGKP</sequence>
<name>A0A3M9Y618_9PEZI</name>
<evidence type="ECO:0000313" key="1">
    <source>
        <dbReference type="EMBL" id="RNJ55744.1"/>
    </source>
</evidence>
<evidence type="ECO:0000313" key="2">
    <source>
        <dbReference type="Proteomes" id="UP000267145"/>
    </source>
</evidence>
<proteinExistence type="predicted"/>
<keyword evidence="2" id="KW-1185">Reference proteome</keyword>
<dbReference type="GeneID" id="39611861"/>
<dbReference type="Proteomes" id="UP000267145">
    <property type="component" value="Unassembled WGS sequence"/>
</dbReference>
<comment type="caution">
    <text evidence="1">The sequence shown here is derived from an EMBL/GenBank/DDBJ whole genome shotgun (WGS) entry which is preliminary data.</text>
</comment>
<dbReference type="AlphaFoldDB" id="A0A3M9Y618"/>